<dbReference type="Proteomes" id="UP000678276">
    <property type="component" value="Unassembled WGS sequence"/>
</dbReference>
<accession>A0ABS4BH03</accession>
<dbReference type="InterPro" id="IPR012334">
    <property type="entry name" value="Pectin_lyas_fold"/>
</dbReference>
<comment type="caution">
    <text evidence="2">The sequence shown here is derived from an EMBL/GenBank/DDBJ whole genome shotgun (WGS) entry which is preliminary data.</text>
</comment>
<evidence type="ECO:0000313" key="3">
    <source>
        <dbReference type="Proteomes" id="UP000678276"/>
    </source>
</evidence>
<evidence type="ECO:0000313" key="2">
    <source>
        <dbReference type="EMBL" id="MBP0616038.1"/>
    </source>
</evidence>
<sequence length="696" mass="74509">MVSRRAFIARSITLAGAATVVDLEASFAAQGSRKALSGQSDLQVAEAAPSTGADSADLPAVLTRSIMDFGARFDSATDDTDAWRNAANWIAETAADRLYPVLMLPPGGTVVSGEIDFSAVKAGFQIHGSGTHNTLILPTKMGRGKKLFNLSCGSKYARIKYIDLVGFQILGNDDIEDPIGVYAPWVSTVQWDLKFVGLNNLNVRIEEIDNSDLSLVIAGAGHQALTRRFDRPVYAETDGTSLNALDDAGNALRGAFTNMEGTAVWVTDGDNSDAARGTWAKRFIVDVDSSGSRCTVDVPYGRKIVFKDEKKISFGPLLGSIDKGGTVLRASHAVLEKADVGREIAIEGAGSRSGVHVCTIRSVDGKNIGIAPAAESAISAKQVWTAPAVLIMHNAANFKRGDQTNDVRFPVYRNESYDGPGIIVGRATGVRVLDGKIHGRHETQDNFAASLAQEVLSNVSSYTSSIIREKGYTGGHPDFERNDANVLVTGGVVSAAFYGEYAPMPDNQPLYELSARNRRSSIIWSPARIMRSRRYPYGRTSDNLGGECVRGMFGCNSARFSEEVCGTPQIVSQAFGIDQQILIPKGQSRFYKPVARGGFLAIFAANEGSAFQYCWLGPVMLGGNGKPGIVGQPIFQSQDQRLDVGRFGKLDRSAVGERHGAAGKLSVRLTPDGWIALINRTPRAITLNLSFGAGGA</sequence>
<dbReference type="EMBL" id="JAGJCF010000006">
    <property type="protein sequence ID" value="MBP0616038.1"/>
    <property type="molecule type" value="Genomic_DNA"/>
</dbReference>
<keyword evidence="1" id="KW-0732">Signal</keyword>
<dbReference type="InterPro" id="IPR011050">
    <property type="entry name" value="Pectin_lyase_fold/virulence"/>
</dbReference>
<evidence type="ECO:0000256" key="1">
    <source>
        <dbReference type="SAM" id="SignalP"/>
    </source>
</evidence>
<proteinExistence type="predicted"/>
<reference evidence="2 3" key="1">
    <citation type="submission" date="2021-04" db="EMBL/GenBank/DDBJ databases">
        <title>Whole genome sequence of Jiella sp. KSK16Y-1.</title>
        <authorList>
            <person name="Tuo L."/>
        </authorList>
    </citation>
    <scope>NUCLEOTIDE SEQUENCE [LARGE SCALE GENOMIC DNA]</scope>
    <source>
        <strain evidence="2 3">KSK16Y-1</strain>
    </source>
</reference>
<organism evidence="2 3">
    <name type="scientific">Jiella mangrovi</name>
    <dbReference type="NCBI Taxonomy" id="2821407"/>
    <lineage>
        <taxon>Bacteria</taxon>
        <taxon>Pseudomonadati</taxon>
        <taxon>Pseudomonadota</taxon>
        <taxon>Alphaproteobacteria</taxon>
        <taxon>Hyphomicrobiales</taxon>
        <taxon>Aurantimonadaceae</taxon>
        <taxon>Jiella</taxon>
    </lineage>
</organism>
<protein>
    <submittedName>
        <fullName evidence="2">Uncharacterized protein</fullName>
    </submittedName>
</protein>
<dbReference type="SUPFAM" id="SSF51126">
    <property type="entry name" value="Pectin lyase-like"/>
    <property type="match status" value="1"/>
</dbReference>
<gene>
    <name evidence="2" type="ORF">J6595_10630</name>
</gene>
<dbReference type="RefSeq" id="WP_209594536.1">
    <property type="nucleotide sequence ID" value="NZ_JAGJCF010000006.1"/>
</dbReference>
<feature type="chain" id="PRO_5047526587" evidence="1">
    <location>
        <begin position="18"/>
        <end position="696"/>
    </location>
</feature>
<dbReference type="Gene3D" id="2.160.20.10">
    <property type="entry name" value="Single-stranded right-handed beta-helix, Pectin lyase-like"/>
    <property type="match status" value="1"/>
</dbReference>
<name>A0ABS4BH03_9HYPH</name>
<feature type="signal peptide" evidence="1">
    <location>
        <begin position="1"/>
        <end position="17"/>
    </location>
</feature>
<keyword evidence="3" id="KW-1185">Reference proteome</keyword>